<organism evidence="11 12">
    <name type="scientific">Methanochimaera problematica</name>
    <dbReference type="NCBI Taxonomy" id="2609417"/>
    <lineage>
        <taxon>Archaea</taxon>
        <taxon>Methanobacteriati</taxon>
        <taxon>Methanobacteriota</taxon>
        <taxon>Stenosarchaea group</taxon>
        <taxon>Methanomicrobia</taxon>
        <taxon>Methanomicrobiales</taxon>
        <taxon>Methanomicrobiaceae</taxon>
        <taxon>Methanochimaera</taxon>
    </lineage>
</organism>
<evidence type="ECO:0000256" key="7">
    <source>
        <dbReference type="ARBA" id="ARBA00025077"/>
    </source>
</evidence>
<dbReference type="EMBL" id="CP043875">
    <property type="protein sequence ID" value="WOF16401.1"/>
    <property type="molecule type" value="Genomic_DNA"/>
</dbReference>
<comment type="function">
    <text evidence="7 9">Molecular chaperone capable of stabilizing a range of proteins. Seems to fulfill an ATP-independent, HSP70-like function in archaeal de novo protein folding.</text>
</comment>
<gene>
    <name evidence="9" type="primary">pfdB</name>
    <name evidence="11" type="ORF">F1737_06625</name>
</gene>
<evidence type="ECO:0000256" key="2">
    <source>
        <dbReference type="ARBA" id="ARBA00008045"/>
    </source>
</evidence>
<dbReference type="Pfam" id="PF01920">
    <property type="entry name" value="Prefoldin_2"/>
    <property type="match status" value="1"/>
</dbReference>
<protein>
    <recommendedName>
        <fullName evidence="4 9">Prefoldin subunit beta</fullName>
    </recommendedName>
    <alternativeName>
        <fullName evidence="8 9">GimC subunit beta</fullName>
    </alternativeName>
</protein>
<dbReference type="NCBIfam" id="TIGR02338">
    <property type="entry name" value="gimC_beta"/>
    <property type="match status" value="1"/>
</dbReference>
<dbReference type="KEGG" id="mefw:F1737_06625"/>
<dbReference type="CDD" id="cd23162">
    <property type="entry name" value="Prefoldin_beta_GimC"/>
    <property type="match status" value="1"/>
</dbReference>
<comment type="subunit">
    <text evidence="3 9">Heterohexamer of two alpha and four beta subunits.</text>
</comment>
<evidence type="ECO:0000256" key="9">
    <source>
        <dbReference type="HAMAP-Rule" id="MF_00307"/>
    </source>
</evidence>
<dbReference type="InterPro" id="IPR002777">
    <property type="entry name" value="PFD_beta-like"/>
</dbReference>
<proteinExistence type="inferred from homology"/>
<dbReference type="InterPro" id="IPR012713">
    <property type="entry name" value="PfdB"/>
</dbReference>
<evidence type="ECO:0000256" key="5">
    <source>
        <dbReference type="ARBA" id="ARBA00022490"/>
    </source>
</evidence>
<evidence type="ECO:0000256" key="8">
    <source>
        <dbReference type="ARBA" id="ARBA00033461"/>
    </source>
</evidence>
<dbReference type="InterPro" id="IPR009053">
    <property type="entry name" value="Prefoldin"/>
</dbReference>
<dbReference type="GO" id="GO:0005737">
    <property type="term" value="C:cytoplasm"/>
    <property type="evidence" value="ECO:0007669"/>
    <property type="project" value="UniProtKB-SubCell"/>
</dbReference>
<keyword evidence="10" id="KW-0175">Coiled coil</keyword>
<keyword evidence="5 9" id="KW-0963">Cytoplasm</keyword>
<comment type="subcellular location">
    <subcellularLocation>
        <location evidence="1 9">Cytoplasm</location>
    </subcellularLocation>
</comment>
<evidence type="ECO:0000313" key="12">
    <source>
        <dbReference type="Proteomes" id="UP001301797"/>
    </source>
</evidence>
<name>A0AA97FFB9_9EURY</name>
<accession>A0AA97FFB9</accession>
<dbReference type="HAMAP" id="MF_00307">
    <property type="entry name" value="PfdB"/>
    <property type="match status" value="1"/>
</dbReference>
<dbReference type="PANTHER" id="PTHR21431">
    <property type="entry name" value="PREFOLDIN SUBUNIT 6"/>
    <property type="match status" value="1"/>
</dbReference>
<keyword evidence="12" id="KW-1185">Reference proteome</keyword>
<dbReference type="GO" id="GO:0016272">
    <property type="term" value="C:prefoldin complex"/>
    <property type="evidence" value="ECO:0007669"/>
    <property type="project" value="UniProtKB-UniRule"/>
</dbReference>
<evidence type="ECO:0000256" key="10">
    <source>
        <dbReference type="SAM" id="Coils"/>
    </source>
</evidence>
<dbReference type="Proteomes" id="UP001301797">
    <property type="component" value="Chromosome"/>
</dbReference>
<evidence type="ECO:0000256" key="3">
    <source>
        <dbReference type="ARBA" id="ARBA00011716"/>
    </source>
</evidence>
<reference evidence="11 12" key="1">
    <citation type="submission" date="2019-09" db="EMBL/GenBank/DDBJ databases">
        <title>The complete genome of Methanoplanus sp. FWC-SCC4.</title>
        <authorList>
            <person name="Chen S.-C."/>
            <person name="Zhou Y.-Z."/>
            <person name="Lai M.-C."/>
        </authorList>
    </citation>
    <scope>NUCLEOTIDE SEQUENCE [LARGE SCALE GENOMIC DNA]</scope>
    <source>
        <strain evidence="11 12">FWC-SCC4</strain>
    </source>
</reference>
<evidence type="ECO:0000256" key="1">
    <source>
        <dbReference type="ARBA" id="ARBA00004496"/>
    </source>
</evidence>
<dbReference type="GO" id="GO:0051087">
    <property type="term" value="F:protein-folding chaperone binding"/>
    <property type="evidence" value="ECO:0007669"/>
    <property type="project" value="TreeGrafter"/>
</dbReference>
<comment type="similarity">
    <text evidence="2 9">Belongs to the prefoldin subunit beta family.</text>
</comment>
<dbReference type="SUPFAM" id="SSF46579">
    <property type="entry name" value="Prefoldin"/>
    <property type="match status" value="1"/>
</dbReference>
<evidence type="ECO:0000256" key="6">
    <source>
        <dbReference type="ARBA" id="ARBA00023186"/>
    </source>
</evidence>
<dbReference type="GO" id="GO:0051082">
    <property type="term" value="F:unfolded protein binding"/>
    <property type="evidence" value="ECO:0007669"/>
    <property type="project" value="UniProtKB-UniRule"/>
</dbReference>
<keyword evidence="6 9" id="KW-0143">Chaperone</keyword>
<dbReference type="PANTHER" id="PTHR21431:SF0">
    <property type="entry name" value="PREFOLDIN SUBUNIT 6"/>
    <property type="match status" value="1"/>
</dbReference>
<evidence type="ECO:0000256" key="4">
    <source>
        <dbReference type="ARBA" id="ARBA00016304"/>
    </source>
</evidence>
<dbReference type="Gene3D" id="1.10.287.370">
    <property type="match status" value="1"/>
</dbReference>
<feature type="coiled-coil region" evidence="10">
    <location>
        <begin position="8"/>
        <end position="106"/>
    </location>
</feature>
<dbReference type="AlphaFoldDB" id="A0AA97FFB9"/>
<sequence>MNNIPPKVQNQLSMLQQVQQQLQTIMQQKSNFEMAAKEAKKAQEELGNVSEDADVFVTIGTVMMQKNKESVSSDLADKIETLELRIKSLEKQEKMLQTKFEQIQQQIQAAMQGGNPVAD</sequence>
<dbReference type="GO" id="GO:0006457">
    <property type="term" value="P:protein folding"/>
    <property type="evidence" value="ECO:0007669"/>
    <property type="project" value="UniProtKB-UniRule"/>
</dbReference>
<dbReference type="GO" id="GO:0051131">
    <property type="term" value="P:chaperone-mediated protein complex assembly"/>
    <property type="evidence" value="ECO:0007669"/>
    <property type="project" value="TreeGrafter"/>
</dbReference>
<dbReference type="GeneID" id="85229827"/>
<evidence type="ECO:0000313" key="11">
    <source>
        <dbReference type="EMBL" id="WOF16401.1"/>
    </source>
</evidence>
<dbReference type="RefSeq" id="WP_317135815.1">
    <property type="nucleotide sequence ID" value="NZ_CP043875.1"/>
</dbReference>